<evidence type="ECO:0000313" key="4">
    <source>
        <dbReference type="Proteomes" id="UP000799118"/>
    </source>
</evidence>
<evidence type="ECO:0008006" key="5">
    <source>
        <dbReference type="Google" id="ProtNLM"/>
    </source>
</evidence>
<feature type="region of interest" description="Disordered" evidence="1">
    <location>
        <begin position="253"/>
        <end position="283"/>
    </location>
</feature>
<dbReference type="Gene3D" id="2.60.120.260">
    <property type="entry name" value="Galactose-binding domain-like"/>
    <property type="match status" value="2"/>
</dbReference>
<gene>
    <name evidence="3" type="ORF">BT96DRAFT_913451</name>
</gene>
<dbReference type="AlphaFoldDB" id="A0A6A4IAX4"/>
<feature type="compositionally biased region" description="Polar residues" evidence="1">
    <location>
        <begin position="610"/>
        <end position="620"/>
    </location>
</feature>
<feature type="transmembrane region" description="Helical" evidence="2">
    <location>
        <begin position="290"/>
        <end position="310"/>
    </location>
</feature>
<dbReference type="Proteomes" id="UP000799118">
    <property type="component" value="Unassembled WGS sequence"/>
</dbReference>
<evidence type="ECO:0000313" key="3">
    <source>
        <dbReference type="EMBL" id="KAE9409292.1"/>
    </source>
</evidence>
<keyword evidence="2" id="KW-0472">Membrane</keyword>
<keyword evidence="4" id="KW-1185">Reference proteome</keyword>
<dbReference type="OrthoDB" id="2576082at2759"/>
<dbReference type="EMBL" id="ML769388">
    <property type="protein sequence ID" value="KAE9409292.1"/>
    <property type="molecule type" value="Genomic_DNA"/>
</dbReference>
<reference evidence="3" key="1">
    <citation type="journal article" date="2019" name="Environ. Microbiol.">
        <title>Fungal ecological strategies reflected in gene transcription - a case study of two litter decomposers.</title>
        <authorList>
            <person name="Barbi F."/>
            <person name="Kohler A."/>
            <person name="Barry K."/>
            <person name="Baskaran P."/>
            <person name="Daum C."/>
            <person name="Fauchery L."/>
            <person name="Ihrmark K."/>
            <person name="Kuo A."/>
            <person name="LaButti K."/>
            <person name="Lipzen A."/>
            <person name="Morin E."/>
            <person name="Grigoriev I.V."/>
            <person name="Henrissat B."/>
            <person name="Lindahl B."/>
            <person name="Martin F."/>
        </authorList>
    </citation>
    <scope>NUCLEOTIDE SEQUENCE</scope>
    <source>
        <strain evidence="3">JB14</strain>
    </source>
</reference>
<protein>
    <recommendedName>
        <fullName evidence="5">Transmembrane protein</fullName>
    </recommendedName>
</protein>
<evidence type="ECO:0000256" key="2">
    <source>
        <dbReference type="SAM" id="Phobius"/>
    </source>
</evidence>
<feature type="region of interest" description="Disordered" evidence="1">
    <location>
        <begin position="675"/>
        <end position="721"/>
    </location>
</feature>
<accession>A0A6A4IAX4</accession>
<sequence length="721" mass="78488">MCIDFSLLHAHFPFHHELFVSRSPLLLVSASAFRLSISQFADPSGPFWSREICLYYYMNSFTFNGSSVSVYGGKRSNYGNFIVTLDGQDTTHSAYSPVETSTLLFRWHELIVTNTVTDAGTTMGLDIDRITWNSTITNASITSEVDACVIFTFEVRQAISLFGPIGAKYASSYHVSLDGFPPRTFFSANRINETDALLYYADNLGAGNHTVKVTNGGGSTAAAARRGIQARQTETDSQSLLGINNAQVWQEETATVTTPAPSASPPPTSLPSPGTSNPQHTSSNLSTGTIVGIALGSFVFVSLLVLVLLLNRRNKTLWARLQKGYMIQSHSEPSSPRTGLDTTYSSTSYMRWMRIPFHQNKKVEPIEPYPFVMGEAGENTSEVSIARRHRRDRDGSKVYTPYRGFGKSRSKSHTASESVGSLTSSGSGGDYDQPLLDSTAIQPRPEPLVMPVNFTGKQDFGPGRETPSRSATLMTASTLVAEDGFTDEIDTAVSNKPFLKLVGRDTATPTTATFSADSALAFQLPRKKSQAPTTAGSGTRSSRMSSSSRFSRRSKRWTRSSSPSQRRLLHSDPDAHSDLEEYEYDDDDMGADFYAEDALGMVGGLRSPTASLARSQSDAQTPIRGRLEDESENEESSFSRVQIPSWLIGNGSMSFPSSFAASVIRADSLVVPTPARVSSPTRVPSPHRQTSKDTLPIYTSRVPTLDLPPPFPSPTTTTTAS</sequence>
<name>A0A6A4IAX4_9AGAR</name>
<organism evidence="3 4">
    <name type="scientific">Gymnopus androsaceus JB14</name>
    <dbReference type="NCBI Taxonomy" id="1447944"/>
    <lineage>
        <taxon>Eukaryota</taxon>
        <taxon>Fungi</taxon>
        <taxon>Dikarya</taxon>
        <taxon>Basidiomycota</taxon>
        <taxon>Agaricomycotina</taxon>
        <taxon>Agaricomycetes</taxon>
        <taxon>Agaricomycetidae</taxon>
        <taxon>Agaricales</taxon>
        <taxon>Marasmiineae</taxon>
        <taxon>Omphalotaceae</taxon>
        <taxon>Gymnopus</taxon>
    </lineage>
</organism>
<feature type="region of interest" description="Disordered" evidence="1">
    <location>
        <begin position="524"/>
        <end position="578"/>
    </location>
</feature>
<feature type="region of interest" description="Disordered" evidence="1">
    <location>
        <begin position="610"/>
        <end position="638"/>
    </location>
</feature>
<feature type="compositionally biased region" description="Low complexity" evidence="1">
    <location>
        <begin position="540"/>
        <end position="549"/>
    </location>
</feature>
<feature type="compositionally biased region" description="Basic and acidic residues" evidence="1">
    <location>
        <begin position="569"/>
        <end position="578"/>
    </location>
</feature>
<feature type="compositionally biased region" description="Low complexity" evidence="1">
    <location>
        <begin position="416"/>
        <end position="425"/>
    </location>
</feature>
<keyword evidence="2" id="KW-1133">Transmembrane helix</keyword>
<feature type="compositionally biased region" description="Polar residues" evidence="1">
    <location>
        <begin position="530"/>
        <end position="539"/>
    </location>
</feature>
<evidence type="ECO:0000256" key="1">
    <source>
        <dbReference type="SAM" id="MobiDB-lite"/>
    </source>
</evidence>
<proteinExistence type="predicted"/>
<feature type="region of interest" description="Disordered" evidence="1">
    <location>
        <begin position="381"/>
        <end position="447"/>
    </location>
</feature>
<keyword evidence="2" id="KW-0812">Transmembrane</keyword>